<protein>
    <submittedName>
        <fullName evidence="1">Uncharacterized protein</fullName>
    </submittedName>
</protein>
<reference evidence="1" key="1">
    <citation type="submission" date="2007-07" db="EMBL/GenBank/DDBJ databases">
        <title>PCAP assembly of the Caenorhabditis remanei genome.</title>
        <authorList>
            <consortium name="The Caenorhabditis remanei Sequencing Consortium"/>
            <person name="Wilson R.K."/>
        </authorList>
    </citation>
    <scope>NUCLEOTIDE SEQUENCE [LARGE SCALE GENOMIC DNA]</scope>
    <source>
        <strain evidence="1">PB4641</strain>
    </source>
</reference>
<dbReference type="Pfam" id="PF10325">
    <property type="entry name" value="7TM_GPCR_Srz"/>
    <property type="match status" value="1"/>
</dbReference>
<dbReference type="PANTHER" id="PTHR31720:SF12">
    <property type="entry name" value="SERPENTINE RECEPTOR, CLASS T-RELATED"/>
    <property type="match status" value="1"/>
</dbReference>
<sequence>MTLKELWDVIVPSILIISYLSSALCLCSLIFVYATIFPFYSRVFNVNREKEKETAIYPIINHFYKGTCVSYVVYLCLLLFDWFFPVGLVTKEVFHKVDNAYLFVKQFYIMVLNAHHIIIFLLALQRFTLFFIFRLEKYANVSEKTMNRVLFLIYSVIIIKYTIWFVVDYMDNSYIAYYLIFGIGEFFILTILLLISALLYIPIMICIRKNAHLTSLRKHKPHRYIFYQTFALVLLKTATIQSIFVHIQINENPIFDRGTYFHIAMWNYLSIPVIIQASYILCNKRNFETLGYNNSVKSMIVSTFYYYFKRSKVQPASHVEYHSNVASTALS</sequence>
<dbReference type="InterPro" id="IPR018817">
    <property type="entry name" value="7TM_GPCR_serpentine_rcpt_Srz"/>
</dbReference>
<dbReference type="AlphaFoldDB" id="E3N890"/>
<gene>
    <name evidence="1" type="ORF">CRE_15670</name>
</gene>
<dbReference type="PANTHER" id="PTHR31720">
    <property type="entry name" value="SERPENTINE RECEPTOR, CLASS Z-RELATED"/>
    <property type="match status" value="1"/>
</dbReference>
<organism evidence="2">
    <name type="scientific">Caenorhabditis remanei</name>
    <name type="common">Caenorhabditis vulgaris</name>
    <dbReference type="NCBI Taxonomy" id="31234"/>
    <lineage>
        <taxon>Eukaryota</taxon>
        <taxon>Metazoa</taxon>
        <taxon>Ecdysozoa</taxon>
        <taxon>Nematoda</taxon>
        <taxon>Chromadorea</taxon>
        <taxon>Rhabditida</taxon>
        <taxon>Rhabditina</taxon>
        <taxon>Rhabditomorpha</taxon>
        <taxon>Rhabditoidea</taxon>
        <taxon>Rhabditidae</taxon>
        <taxon>Peloderinae</taxon>
        <taxon>Caenorhabditis</taxon>
    </lineage>
</organism>
<name>E3N890_CAERE</name>
<dbReference type="Proteomes" id="UP000008281">
    <property type="component" value="Unassembled WGS sequence"/>
</dbReference>
<dbReference type="HOGENOM" id="CLU_056063_2_1_1"/>
<accession>E3N890</accession>
<proteinExistence type="predicted"/>
<dbReference type="EMBL" id="DS268554">
    <property type="protein sequence ID" value="EFO89353.1"/>
    <property type="molecule type" value="Genomic_DNA"/>
</dbReference>
<evidence type="ECO:0000313" key="1">
    <source>
        <dbReference type="EMBL" id="EFO89353.1"/>
    </source>
</evidence>
<dbReference type="eggNOG" id="ENOG502RAZU">
    <property type="taxonomic scope" value="Eukaryota"/>
</dbReference>
<evidence type="ECO:0000313" key="2">
    <source>
        <dbReference type="Proteomes" id="UP000008281"/>
    </source>
</evidence>
<keyword evidence="2" id="KW-1185">Reference proteome</keyword>